<gene>
    <name evidence="2" type="ORF">ACFQ4P_03595</name>
</gene>
<evidence type="ECO:0000313" key="3">
    <source>
        <dbReference type="Proteomes" id="UP001597196"/>
    </source>
</evidence>
<accession>A0ABW4CGA9</accession>
<feature type="compositionally biased region" description="Low complexity" evidence="1">
    <location>
        <begin position="69"/>
        <end position="80"/>
    </location>
</feature>
<keyword evidence="3" id="KW-1185">Reference proteome</keyword>
<reference evidence="3" key="1">
    <citation type="journal article" date="2019" name="Int. J. Syst. Evol. Microbiol.">
        <title>The Global Catalogue of Microorganisms (GCM) 10K type strain sequencing project: providing services to taxonomists for standard genome sequencing and annotation.</title>
        <authorList>
            <consortium name="The Broad Institute Genomics Platform"/>
            <consortium name="The Broad Institute Genome Sequencing Center for Infectious Disease"/>
            <person name="Wu L."/>
            <person name="Ma J."/>
        </authorList>
    </citation>
    <scope>NUCLEOTIDE SEQUENCE [LARGE SCALE GENOMIC DNA]</scope>
    <source>
        <strain evidence="3">CCM 8980</strain>
    </source>
</reference>
<proteinExistence type="predicted"/>
<name>A0ABW4CGA9_9LACO</name>
<protein>
    <submittedName>
        <fullName evidence="2">Uncharacterized protein</fullName>
    </submittedName>
</protein>
<feature type="compositionally biased region" description="Polar residues" evidence="1">
    <location>
        <begin position="100"/>
        <end position="114"/>
    </location>
</feature>
<evidence type="ECO:0000256" key="1">
    <source>
        <dbReference type="SAM" id="MobiDB-lite"/>
    </source>
</evidence>
<dbReference type="Proteomes" id="UP001597196">
    <property type="component" value="Unassembled WGS sequence"/>
</dbReference>
<dbReference type="EMBL" id="JBHTOC010000004">
    <property type="protein sequence ID" value="MFD1429332.1"/>
    <property type="molecule type" value="Genomic_DNA"/>
</dbReference>
<dbReference type="RefSeq" id="WP_203626259.1">
    <property type="nucleotide sequence ID" value="NZ_BOLQ01000003.1"/>
</dbReference>
<feature type="region of interest" description="Disordered" evidence="1">
    <location>
        <begin position="55"/>
        <end position="80"/>
    </location>
</feature>
<feature type="region of interest" description="Disordered" evidence="1">
    <location>
        <begin position="95"/>
        <end position="114"/>
    </location>
</feature>
<comment type="caution">
    <text evidence="2">The sequence shown here is derived from an EMBL/GenBank/DDBJ whole genome shotgun (WGS) entry which is preliminary data.</text>
</comment>
<organism evidence="2 3">
    <name type="scientific">Lacticaseibacillus mingshuiensis</name>
    <dbReference type="NCBI Taxonomy" id="2799574"/>
    <lineage>
        <taxon>Bacteria</taxon>
        <taxon>Bacillati</taxon>
        <taxon>Bacillota</taxon>
        <taxon>Bacilli</taxon>
        <taxon>Lactobacillales</taxon>
        <taxon>Lactobacillaceae</taxon>
        <taxon>Lacticaseibacillus</taxon>
    </lineage>
</organism>
<evidence type="ECO:0000313" key="2">
    <source>
        <dbReference type="EMBL" id="MFD1429332.1"/>
    </source>
</evidence>
<sequence length="217" mass="22963">MKKMLFVSLGAILLLGISLIVVNPPRTTVGATSTAASAVVYDAYNNKVPQADTVVSNSSAEHPGDSLATSTNSSTGTVVSDSSLTSQEQILYDRNGNIVPPSTDSTSTGFTGRSTVQPTTIKRLKKGQSYLSNAFTGAGMRYSGYMFGLESTRSMQIVVNKSTFTMFNTGSTDPGFITQKWNITPSGSPYTLKSLSGYIYFGVNNPVNGSTYAVKAL</sequence>